<dbReference type="RefSeq" id="XP_021741151.1">
    <property type="nucleotide sequence ID" value="XM_021885459.1"/>
</dbReference>
<dbReference type="AlphaFoldDB" id="A0A803MM20"/>
<dbReference type="InterPro" id="IPR036388">
    <property type="entry name" value="WH-like_DNA-bd_sf"/>
</dbReference>
<evidence type="ECO:0000256" key="1">
    <source>
        <dbReference type="ARBA" id="ARBA00022614"/>
    </source>
</evidence>
<evidence type="ECO:0000313" key="7">
    <source>
        <dbReference type="EnsemblPlants" id="AUR62031982-RA:cds"/>
    </source>
</evidence>
<feature type="domain" description="R13L1/DRL21-like LRR repeat region" evidence="6">
    <location>
        <begin position="662"/>
        <end position="782"/>
    </location>
</feature>
<dbReference type="SUPFAM" id="SSF52540">
    <property type="entry name" value="P-loop containing nucleoside triphosphate hydrolases"/>
    <property type="match status" value="1"/>
</dbReference>
<feature type="domain" description="Disease resistance protein winged helix" evidence="5">
    <location>
        <begin position="399"/>
        <end position="468"/>
    </location>
</feature>
<dbReference type="PANTHER" id="PTHR23155:SF1221">
    <property type="entry name" value="OS11G0481150 PROTEIN"/>
    <property type="match status" value="1"/>
</dbReference>
<evidence type="ECO:0000313" key="8">
    <source>
        <dbReference type="Proteomes" id="UP000596660"/>
    </source>
</evidence>
<dbReference type="Pfam" id="PF12799">
    <property type="entry name" value="LRR_4"/>
    <property type="match status" value="1"/>
</dbReference>
<dbReference type="InterPro" id="IPR025875">
    <property type="entry name" value="Leu-rich_rpt_4"/>
</dbReference>
<name>A0A803MM20_CHEQI</name>
<dbReference type="InterPro" id="IPR058922">
    <property type="entry name" value="WHD_DRP"/>
</dbReference>
<dbReference type="Gene3D" id="3.40.50.300">
    <property type="entry name" value="P-loop containing nucleotide triphosphate hydrolases"/>
    <property type="match status" value="1"/>
</dbReference>
<dbReference type="Pfam" id="PF23559">
    <property type="entry name" value="WHD_DRP"/>
    <property type="match status" value="1"/>
</dbReference>
<dbReference type="InterPro" id="IPR002182">
    <property type="entry name" value="NB-ARC"/>
</dbReference>
<dbReference type="SMR" id="A0A803MM20"/>
<dbReference type="RefSeq" id="XP_021741150.1">
    <property type="nucleotide sequence ID" value="XM_021885458.1"/>
</dbReference>
<dbReference type="InterPro" id="IPR027417">
    <property type="entry name" value="P-loop_NTPase"/>
</dbReference>
<feature type="domain" description="NB-ARC" evidence="4">
    <location>
        <begin position="159"/>
        <end position="310"/>
    </location>
</feature>
<dbReference type="Pfam" id="PF00931">
    <property type="entry name" value="NB-ARC"/>
    <property type="match status" value="1"/>
</dbReference>
<evidence type="ECO:0000256" key="2">
    <source>
        <dbReference type="ARBA" id="ARBA00022737"/>
    </source>
</evidence>
<dbReference type="PANTHER" id="PTHR23155">
    <property type="entry name" value="DISEASE RESISTANCE PROTEIN RP"/>
    <property type="match status" value="1"/>
</dbReference>
<evidence type="ECO:0000256" key="3">
    <source>
        <dbReference type="ARBA" id="ARBA00022821"/>
    </source>
</evidence>
<dbReference type="Gene3D" id="1.10.10.10">
    <property type="entry name" value="Winged helix-like DNA-binding domain superfamily/Winged helix DNA-binding domain"/>
    <property type="match status" value="1"/>
</dbReference>
<evidence type="ECO:0000259" key="5">
    <source>
        <dbReference type="Pfam" id="PF23559"/>
    </source>
</evidence>
<dbReference type="Pfam" id="PF25019">
    <property type="entry name" value="LRR_R13L1-DRL21"/>
    <property type="match status" value="1"/>
</dbReference>
<dbReference type="InterPro" id="IPR056789">
    <property type="entry name" value="LRR_R13L1-DRL21"/>
</dbReference>
<proteinExistence type="predicted"/>
<keyword evidence="8" id="KW-1185">Reference proteome</keyword>
<sequence>MDSAFLDAFASNVLKTLWNPVFKVIGDELYKIKDMDVALRKLEMRRKEALNLLYKVKPSSRREADKLLSYLCKAEDLIEVIEYEIQKLKPPTYTSVSGRCILVSLKNLTKPHQIDELQKKMAKIIDDLKEQEDLSQQIQPLIKPSPPNKKVNLIGRDADVQILLEELTCSEKYGSNGVSIIGMRGVGKSALADHILNHKKVQAKFPLILQASMFGTRFCMEDLFSKLQVVYSEGRLNGNGQGHLLDCDKWLLMLDDLEEVSSNTWCNFQTEFLTAAKKILITSLSPRVGKMAQTTLLYLKPMLEEHCRDLIRHEIDRVHRCPPPQPSISIDLAKKSRGLPLVATFLAQSLLGTEEEDRWFIHEDLWKWPGIEKEILPILKSSSMSLELKLKRCFVYFSLFPHDYLFCREDLIHMWIGERLVEPHASGFELNGQNFFNELLERSIVQPQPVDSYGLTRYEIHRFTHDFAQMPAFSKAYVRSGDECMSSSYEWDKYTRHFSLSSNKQIQPSLWDKIRKHLQGLRTLLLLYNRQQIGRIGEIPSNFFDKLSGLKVLSLNNTDISDLPNSVKKLKHLRYLDISNTNVKKLPEKLANLSALQILKIRTDLEIPQLPVDFNKLTNLAFIDWHESHILKMASKLSKIGNLVNLRTLPVFIVDNKEGHRITELKDMNHIQGSMKITNLHKITDEAEAKEAMLSCKSSLQKLVLIWKGNVSVAEEVLRGLKPHDQLKELRIVDYSGATFPQWLSHDVTKLQKLELVGCQSCCNLPKIGQLPDLKLLHLKKMSNIRSLDQNFCGVPSSCTTTGCLRSLESLVLHDMTELQEWNGMEANIMPLLRELKIVNCPKLKSLPSFLYQFTSLVDLQIEECISLSLIPKLPSSLEALNIGNCNMLIDKCQDGGEHWSNIKHIPDVFVDGIKMPTTPAEHISSRNAENHNTSLQGFQYVIQGVVSAFGWLKH</sequence>
<dbReference type="Gene3D" id="3.80.10.10">
    <property type="entry name" value="Ribonuclease Inhibitor"/>
    <property type="match status" value="1"/>
</dbReference>
<evidence type="ECO:0008006" key="9">
    <source>
        <dbReference type="Google" id="ProtNLM"/>
    </source>
</evidence>
<dbReference type="OMA" id="DKWLLML"/>
<dbReference type="KEGG" id="cqi:110707445"/>
<dbReference type="GO" id="GO:0043531">
    <property type="term" value="F:ADP binding"/>
    <property type="evidence" value="ECO:0007669"/>
    <property type="project" value="InterPro"/>
</dbReference>
<dbReference type="EnsemblPlants" id="AUR62031982-RA">
    <property type="protein sequence ID" value="AUR62031982-RA:cds"/>
    <property type="gene ID" value="AUR62031982"/>
</dbReference>
<dbReference type="InterPro" id="IPR044974">
    <property type="entry name" value="Disease_R_plants"/>
</dbReference>
<reference evidence="7" key="2">
    <citation type="submission" date="2021-03" db="UniProtKB">
        <authorList>
            <consortium name="EnsemblPlants"/>
        </authorList>
    </citation>
    <scope>IDENTIFICATION</scope>
</reference>
<accession>A0A803MM20</accession>
<evidence type="ECO:0000259" key="4">
    <source>
        <dbReference type="Pfam" id="PF00931"/>
    </source>
</evidence>
<dbReference type="OrthoDB" id="1749024at2759"/>
<evidence type="ECO:0000259" key="6">
    <source>
        <dbReference type="Pfam" id="PF25019"/>
    </source>
</evidence>
<dbReference type="Gramene" id="AUR62031982-RA">
    <property type="protein sequence ID" value="AUR62031982-RA:cds"/>
    <property type="gene ID" value="AUR62031982"/>
</dbReference>
<keyword evidence="1" id="KW-0433">Leucine-rich repeat</keyword>
<reference evidence="7" key="1">
    <citation type="journal article" date="2017" name="Nature">
        <title>The genome of Chenopodium quinoa.</title>
        <authorList>
            <person name="Jarvis D.E."/>
            <person name="Ho Y.S."/>
            <person name="Lightfoot D.J."/>
            <person name="Schmoeckel S.M."/>
            <person name="Li B."/>
            <person name="Borm T.J.A."/>
            <person name="Ohyanagi H."/>
            <person name="Mineta K."/>
            <person name="Michell C.T."/>
            <person name="Saber N."/>
            <person name="Kharbatia N.M."/>
            <person name="Rupper R.R."/>
            <person name="Sharp A.R."/>
            <person name="Dally N."/>
            <person name="Boughton B.A."/>
            <person name="Woo Y.H."/>
            <person name="Gao G."/>
            <person name="Schijlen E.G.W.M."/>
            <person name="Guo X."/>
            <person name="Momin A.A."/>
            <person name="Negrao S."/>
            <person name="Al-Babili S."/>
            <person name="Gehring C."/>
            <person name="Roessner U."/>
            <person name="Jung C."/>
            <person name="Murphy K."/>
            <person name="Arold S.T."/>
            <person name="Gojobori T."/>
            <person name="van der Linden C.G."/>
            <person name="van Loo E.N."/>
            <person name="Jellen E.N."/>
            <person name="Maughan P.J."/>
            <person name="Tester M."/>
        </authorList>
    </citation>
    <scope>NUCLEOTIDE SEQUENCE [LARGE SCALE GENOMIC DNA]</scope>
    <source>
        <strain evidence="7">cv. PI 614886</strain>
    </source>
</reference>
<dbReference type="GeneID" id="110707445"/>
<dbReference type="PRINTS" id="PR00364">
    <property type="entry name" value="DISEASERSIST"/>
</dbReference>
<dbReference type="GO" id="GO:0098542">
    <property type="term" value="P:defense response to other organism"/>
    <property type="evidence" value="ECO:0007669"/>
    <property type="project" value="TreeGrafter"/>
</dbReference>
<dbReference type="SUPFAM" id="SSF52058">
    <property type="entry name" value="L domain-like"/>
    <property type="match status" value="1"/>
</dbReference>
<keyword evidence="3" id="KW-0611">Plant defense</keyword>
<gene>
    <name evidence="7" type="primary">LOC110707445</name>
</gene>
<organism evidence="7 8">
    <name type="scientific">Chenopodium quinoa</name>
    <name type="common">Quinoa</name>
    <dbReference type="NCBI Taxonomy" id="63459"/>
    <lineage>
        <taxon>Eukaryota</taxon>
        <taxon>Viridiplantae</taxon>
        <taxon>Streptophyta</taxon>
        <taxon>Embryophyta</taxon>
        <taxon>Tracheophyta</taxon>
        <taxon>Spermatophyta</taxon>
        <taxon>Magnoliopsida</taxon>
        <taxon>eudicotyledons</taxon>
        <taxon>Gunneridae</taxon>
        <taxon>Pentapetalae</taxon>
        <taxon>Caryophyllales</taxon>
        <taxon>Chenopodiaceae</taxon>
        <taxon>Chenopodioideae</taxon>
        <taxon>Atripliceae</taxon>
        <taxon>Chenopodium</taxon>
    </lineage>
</organism>
<keyword evidence="2" id="KW-0677">Repeat</keyword>
<protein>
    <recommendedName>
        <fullName evidence="9">NB-ARC domain-containing protein</fullName>
    </recommendedName>
</protein>
<dbReference type="Proteomes" id="UP000596660">
    <property type="component" value="Unplaced"/>
</dbReference>
<dbReference type="InterPro" id="IPR032675">
    <property type="entry name" value="LRR_dom_sf"/>
</dbReference>